<dbReference type="Proteomes" id="UP000175691">
    <property type="component" value="Unassembled WGS sequence"/>
</dbReference>
<dbReference type="AlphaFoldDB" id="A0A1E7ZAH6"/>
<evidence type="ECO:0000313" key="2">
    <source>
        <dbReference type="EMBL" id="OFC70477.1"/>
    </source>
</evidence>
<dbReference type="STRING" id="1656094.BFC18_13660"/>
<organism evidence="2 3">
    <name type="scientific">Alteromonas confluentis</name>
    <dbReference type="NCBI Taxonomy" id="1656094"/>
    <lineage>
        <taxon>Bacteria</taxon>
        <taxon>Pseudomonadati</taxon>
        <taxon>Pseudomonadota</taxon>
        <taxon>Gammaproteobacteria</taxon>
        <taxon>Alteromonadales</taxon>
        <taxon>Alteromonadaceae</taxon>
        <taxon>Alteromonas/Salinimonas group</taxon>
        <taxon>Alteromonas</taxon>
    </lineage>
</organism>
<name>A0A1E7ZAH6_9ALTE</name>
<evidence type="ECO:0000256" key="1">
    <source>
        <dbReference type="SAM" id="SignalP"/>
    </source>
</evidence>
<protein>
    <submittedName>
        <fullName evidence="2">X-Pro dipeptidyl-peptidase</fullName>
    </submittedName>
</protein>
<keyword evidence="3" id="KW-1185">Reference proteome</keyword>
<reference evidence="2 3" key="1">
    <citation type="submission" date="2016-08" db="EMBL/GenBank/DDBJ databases">
        <authorList>
            <person name="Seilhamer J.J."/>
        </authorList>
    </citation>
    <scope>NUCLEOTIDE SEQUENCE [LARGE SCALE GENOMIC DNA]</scope>
    <source>
        <strain evidence="2 3">KCTC 42603</strain>
    </source>
</reference>
<dbReference type="EMBL" id="MDHN01000029">
    <property type="protein sequence ID" value="OFC70477.1"/>
    <property type="molecule type" value="Genomic_DNA"/>
</dbReference>
<dbReference type="InterPro" id="IPR010281">
    <property type="entry name" value="DUF885"/>
</dbReference>
<dbReference type="PANTHER" id="PTHR33361:SF15">
    <property type="entry name" value="DUF885 FAMILY LIPOPROTEIN"/>
    <property type="match status" value="1"/>
</dbReference>
<accession>A0A1E7ZAH6</accession>
<gene>
    <name evidence="2" type="ORF">BFC18_13660</name>
</gene>
<comment type="caution">
    <text evidence="2">The sequence shown here is derived from an EMBL/GenBank/DDBJ whole genome shotgun (WGS) entry which is preliminary data.</text>
</comment>
<keyword evidence="1" id="KW-0732">Signal</keyword>
<proteinExistence type="predicted"/>
<feature type="signal peptide" evidence="1">
    <location>
        <begin position="1"/>
        <end position="20"/>
    </location>
</feature>
<sequence>MKRTLIAACTAALFSSLAQASEMGDTVSAFQADQRAISNFYRVHEKASYYQRELALLQDWQAKLEGLSFDEMDQEAKVDYLLLNAKVKDLLISTKNAYKGYQDVAAVANFASPLYAFIDARRRGARPDAKQLAADFAHAVKAINTQKAKQEKSPYNDWQKADKAAKVILDLKSGLEEAIHFYNDYDPQFTWWMETPINDLINNLDRYATFLAENYTSDTTKDDGSGIIGNPIGKQALIDQLRASFIAYDPEDLIDIAKEQFDWCKEQMILASREMGYGDDWKAALEAVKDTYVPPGEQPQTINDLLEHSVKFVEDRDLITLPPLAKETWRMIMMTPERQKVNPFFTGGRNISISYPTEGMTHADKLMSMRGNNPNFSYPTVQHELLPGHNLQFFMNQRHKPYREAFRNPFWTEGWALYWEIILWDKDFATTPEQKMGMLFWRIHRCARIMFSLQYHLGEITPQQAIDMLVNEVGHEYANAEAEVRRSFATNYVPLYQLAYMIGGLQFNALRNEMLAKGWTEKQFHDRVMQENTMPIEVLRLLIQEKDFDRDYETQWRFSTSFTSDDK</sequence>
<feature type="chain" id="PRO_5009209588" evidence="1">
    <location>
        <begin position="21"/>
        <end position="567"/>
    </location>
</feature>
<dbReference type="PANTHER" id="PTHR33361">
    <property type="entry name" value="GLR0591 PROTEIN"/>
    <property type="match status" value="1"/>
</dbReference>
<dbReference type="Pfam" id="PF05960">
    <property type="entry name" value="DUF885"/>
    <property type="match status" value="1"/>
</dbReference>
<evidence type="ECO:0000313" key="3">
    <source>
        <dbReference type="Proteomes" id="UP000175691"/>
    </source>
</evidence>